<feature type="compositionally biased region" description="Pro residues" evidence="1">
    <location>
        <begin position="112"/>
        <end position="130"/>
    </location>
</feature>
<reference evidence="3 4" key="1">
    <citation type="submission" date="2014-12" db="EMBL/GenBank/DDBJ databases">
        <title>Genome assembly of Enhygromyxa salina DSM 15201.</title>
        <authorList>
            <person name="Sharma G."/>
            <person name="Subramanian S."/>
        </authorList>
    </citation>
    <scope>NUCLEOTIDE SEQUENCE [LARGE SCALE GENOMIC DNA]</scope>
    <source>
        <strain evidence="3 4">DSM 15201</strain>
    </source>
</reference>
<gene>
    <name evidence="3" type="ORF">DB30_05858</name>
</gene>
<feature type="region of interest" description="Disordered" evidence="1">
    <location>
        <begin position="104"/>
        <end position="144"/>
    </location>
</feature>
<evidence type="ECO:0000313" key="3">
    <source>
        <dbReference type="EMBL" id="KIG15158.1"/>
    </source>
</evidence>
<dbReference type="EMBL" id="JMCC02000059">
    <property type="protein sequence ID" value="KIG15158.1"/>
    <property type="molecule type" value="Genomic_DNA"/>
</dbReference>
<feature type="signal peptide" evidence="2">
    <location>
        <begin position="1"/>
        <end position="26"/>
    </location>
</feature>
<protein>
    <submittedName>
        <fullName evidence="3">Uncharacterized protein</fullName>
    </submittedName>
</protein>
<evidence type="ECO:0000313" key="4">
    <source>
        <dbReference type="Proteomes" id="UP000031599"/>
    </source>
</evidence>
<keyword evidence="2" id="KW-0732">Signal</keyword>
<dbReference type="AlphaFoldDB" id="A0A0C1ZVT1"/>
<comment type="caution">
    <text evidence="3">The sequence shown here is derived from an EMBL/GenBank/DDBJ whole genome shotgun (WGS) entry which is preliminary data.</text>
</comment>
<feature type="compositionally biased region" description="Polar residues" evidence="1">
    <location>
        <begin position="135"/>
        <end position="144"/>
    </location>
</feature>
<dbReference type="Proteomes" id="UP000031599">
    <property type="component" value="Unassembled WGS sequence"/>
</dbReference>
<name>A0A0C1ZVT1_9BACT</name>
<sequence length="144" mass="15334">MSTRAKHWPLARGVMLCLLWLPCVLSSGCRVGDPSMPVDGHRELCCRAASPDNVSFVGCRATNYCRTNEEVWVRGPVICGPTDSRACEGGRCCKLDLDDVVELDDAASPTAEPSPAPEPAVAPTPAPIRPVPFNRSATSAARAE</sequence>
<evidence type="ECO:0000256" key="2">
    <source>
        <dbReference type="SAM" id="SignalP"/>
    </source>
</evidence>
<accession>A0A0C1ZVT1</accession>
<dbReference type="PROSITE" id="PS51257">
    <property type="entry name" value="PROKAR_LIPOPROTEIN"/>
    <property type="match status" value="1"/>
</dbReference>
<evidence type="ECO:0000256" key="1">
    <source>
        <dbReference type="SAM" id="MobiDB-lite"/>
    </source>
</evidence>
<dbReference type="RefSeq" id="WP_052552188.1">
    <property type="nucleotide sequence ID" value="NZ_JMCC02000059.1"/>
</dbReference>
<organism evidence="3 4">
    <name type="scientific">Enhygromyxa salina</name>
    <dbReference type="NCBI Taxonomy" id="215803"/>
    <lineage>
        <taxon>Bacteria</taxon>
        <taxon>Pseudomonadati</taxon>
        <taxon>Myxococcota</taxon>
        <taxon>Polyangia</taxon>
        <taxon>Nannocystales</taxon>
        <taxon>Nannocystaceae</taxon>
        <taxon>Enhygromyxa</taxon>
    </lineage>
</organism>
<feature type="chain" id="PRO_5002144582" evidence="2">
    <location>
        <begin position="27"/>
        <end position="144"/>
    </location>
</feature>
<proteinExistence type="predicted"/>